<evidence type="ECO:0000313" key="3">
    <source>
        <dbReference type="Proteomes" id="UP001440599"/>
    </source>
</evidence>
<dbReference type="EMBL" id="JBBMFT010000001">
    <property type="protein sequence ID" value="MEQ2455127.1"/>
    <property type="molecule type" value="Genomic_DNA"/>
</dbReference>
<dbReference type="SUPFAM" id="SSF47090">
    <property type="entry name" value="PGBD-like"/>
    <property type="match status" value="2"/>
</dbReference>
<organism evidence="2 3">
    <name type="scientific">Flavonifractor hominis</name>
    <dbReference type="NCBI Taxonomy" id="3133178"/>
    <lineage>
        <taxon>Bacteria</taxon>
        <taxon>Bacillati</taxon>
        <taxon>Bacillota</taxon>
        <taxon>Clostridia</taxon>
        <taxon>Eubacteriales</taxon>
        <taxon>Oscillospiraceae</taxon>
        <taxon>Flavonifractor</taxon>
    </lineage>
</organism>
<protein>
    <submittedName>
        <fullName evidence="2">Peptidoglycan-binding protein</fullName>
    </submittedName>
</protein>
<dbReference type="RefSeq" id="WP_349138806.1">
    <property type="nucleotide sequence ID" value="NZ_JBBMFT010000001.1"/>
</dbReference>
<evidence type="ECO:0000313" key="2">
    <source>
        <dbReference type="EMBL" id="MEQ2455127.1"/>
    </source>
</evidence>
<dbReference type="Proteomes" id="UP001440599">
    <property type="component" value="Unassembled WGS sequence"/>
</dbReference>
<feature type="domain" description="Peptidoglycan binding-like" evidence="1">
    <location>
        <begin position="190"/>
        <end position="252"/>
    </location>
</feature>
<accession>A0ABV1EMI0</accession>
<dbReference type="InterPro" id="IPR036365">
    <property type="entry name" value="PGBD-like_sf"/>
</dbReference>
<evidence type="ECO:0000259" key="1">
    <source>
        <dbReference type="Pfam" id="PF01471"/>
    </source>
</evidence>
<reference evidence="2 3" key="1">
    <citation type="submission" date="2024-03" db="EMBL/GenBank/DDBJ databases">
        <title>Human intestinal bacterial collection.</title>
        <authorList>
            <person name="Pauvert C."/>
            <person name="Hitch T.C.A."/>
            <person name="Clavel T."/>
        </authorList>
    </citation>
    <scope>NUCLEOTIDE SEQUENCE [LARGE SCALE GENOMIC DNA]</scope>
    <source>
        <strain evidence="2 3">CLA-AP-H34</strain>
    </source>
</reference>
<proteinExistence type="predicted"/>
<keyword evidence="3" id="KW-1185">Reference proteome</keyword>
<dbReference type="Pfam" id="PF01471">
    <property type="entry name" value="PG_binding_1"/>
    <property type="match status" value="2"/>
</dbReference>
<gene>
    <name evidence="2" type="ORF">WMO45_01210</name>
</gene>
<dbReference type="InterPro" id="IPR036366">
    <property type="entry name" value="PGBDSf"/>
</dbReference>
<dbReference type="Gene3D" id="1.10.101.10">
    <property type="entry name" value="PGBD-like superfamily/PGBD"/>
    <property type="match status" value="2"/>
</dbReference>
<dbReference type="InterPro" id="IPR002477">
    <property type="entry name" value="Peptidoglycan-bd-like"/>
</dbReference>
<feature type="domain" description="Peptidoglycan binding-like" evidence="1">
    <location>
        <begin position="290"/>
        <end position="351"/>
    </location>
</feature>
<sequence>MATAPITPYVPQYITVHLGPPDSNAENVTVSFPDYVKNVASSEIYPTWEPEAIRANILAIISFALNRVYTEFYPSRGYPFNITASTAYDQKFINGRNIFENISQMVDEIFNSYIRRVGFVEPLAAKFCNGTTTTCDGLSQWGSQALAENGADAMEILRYYYGDNIELVQNAPVMGIRYSYPGYPIRRGARGEEVVRIQTMLNRISRDYPAIPKVSPVDGNFGSQTEASVKRFQEIFSLTPDGIVGNATWYKMVYLYVGILDLAELISEGQTFYSIGIPLDFPDTISKGDSGEQVKVIQYLLSVVSEFYNTIPPVTVDGIFGTNTENAVIALQRMAGITQDGIVGAETWQALYALYAGITDTLSNYTNVIPEQFRPEIPESLATSLTQYPGSPLILGAVDERGADI</sequence>
<name>A0ABV1EMI0_9FIRM</name>
<comment type="caution">
    <text evidence="2">The sequence shown here is derived from an EMBL/GenBank/DDBJ whole genome shotgun (WGS) entry which is preliminary data.</text>
</comment>